<dbReference type="HOGENOM" id="CLU_1159815_0_0_7"/>
<dbReference type="EMBL" id="AZJJ01000001">
    <property type="protein sequence ID" value="ETD27887.1"/>
    <property type="molecule type" value="Genomic_DNA"/>
</dbReference>
<reference evidence="2 3" key="1">
    <citation type="submission" date="2013-10" db="EMBL/GenBank/DDBJ databases">
        <title>The Genome Sequence of Helicobacter canis NCTC 12740.</title>
        <authorList>
            <consortium name="The Broad Institute Genomics Platform"/>
            <person name="Earl A."/>
            <person name="Fox J.G."/>
            <person name="Shen Z."/>
            <person name="Young S.K."/>
            <person name="Zeng Q."/>
            <person name="Gargeya S."/>
            <person name="Fitzgerald M."/>
            <person name="Abouelleil A."/>
            <person name="Alvarado L."/>
            <person name="Chapman S.B."/>
            <person name="Gainer-Dewar J."/>
            <person name="Goldberg J."/>
            <person name="Griggs A."/>
            <person name="Gujja S."/>
            <person name="Hansen M."/>
            <person name="Howarth C."/>
            <person name="Imamovic A."/>
            <person name="Ireland A."/>
            <person name="Larimer J."/>
            <person name="McCowan C."/>
            <person name="Murphy C."/>
            <person name="Pearson M."/>
            <person name="Poon T.W."/>
            <person name="Priest M."/>
            <person name="Roberts A."/>
            <person name="Saif S."/>
            <person name="Shea T."/>
            <person name="Sykes S."/>
            <person name="Wortman J."/>
            <person name="Nusbaum C."/>
            <person name="Birren B."/>
        </authorList>
    </citation>
    <scope>NUCLEOTIDE SEQUENCE [LARGE SCALE GENOMIC DNA]</scope>
    <source>
        <strain evidence="2 3">NCTC 12740</strain>
    </source>
</reference>
<dbReference type="PATRIC" id="fig|1357399.3.peg.850"/>
<feature type="region of interest" description="Disordered" evidence="1">
    <location>
        <begin position="205"/>
        <end position="239"/>
    </location>
</feature>
<dbReference type="Gene3D" id="3.40.50.150">
    <property type="entry name" value="Vaccinia Virus protein VP39"/>
    <property type="match status" value="1"/>
</dbReference>
<dbReference type="eggNOG" id="COG1002">
    <property type="taxonomic scope" value="Bacteria"/>
</dbReference>
<evidence type="ECO:0000313" key="2">
    <source>
        <dbReference type="EMBL" id="ETD27887.1"/>
    </source>
</evidence>
<dbReference type="OrthoDB" id="9782445at2"/>
<sequence>MQAQTATAPSQKSQIKTKERIRDFGEVFTNEREVNAMLDLLPKHILQDISATYLEPAAGDGNFLVAILQRKLALIPANSSHTERQILQALCAIYGVELLSDNLRAARKRVLQVACSFYTKRLGAPRLSFLRKMLAIIHANILQGDFLSDDLRFCFYTLKESCIDISIKPISTLLDPNSLVADSTSLDLRYDELHTLPRTLSALTRKNKRAKSAKKPIISRPKPARPKAPEVRSLFGDSL</sequence>
<protein>
    <recommendedName>
        <fullName evidence="4">DNA methylase adenine-specific domain-containing protein</fullName>
    </recommendedName>
</protein>
<evidence type="ECO:0008006" key="4">
    <source>
        <dbReference type="Google" id="ProtNLM"/>
    </source>
</evidence>
<organism evidence="2 3">
    <name type="scientific">Helicobacter canis NCTC 12740</name>
    <dbReference type="NCBI Taxonomy" id="1357399"/>
    <lineage>
        <taxon>Bacteria</taxon>
        <taxon>Pseudomonadati</taxon>
        <taxon>Campylobacterota</taxon>
        <taxon>Epsilonproteobacteria</taxon>
        <taxon>Campylobacterales</taxon>
        <taxon>Helicobacteraceae</taxon>
        <taxon>Helicobacter</taxon>
    </lineage>
</organism>
<dbReference type="SUPFAM" id="SSF53335">
    <property type="entry name" value="S-adenosyl-L-methionine-dependent methyltransferases"/>
    <property type="match status" value="1"/>
</dbReference>
<dbReference type="InterPro" id="IPR029063">
    <property type="entry name" value="SAM-dependent_MTases_sf"/>
</dbReference>
<dbReference type="REBASE" id="94956">
    <property type="entry name" value="M.Hca12740ORF811P"/>
</dbReference>
<feature type="compositionally biased region" description="Basic residues" evidence="1">
    <location>
        <begin position="205"/>
        <end position="214"/>
    </location>
</feature>
<evidence type="ECO:0000256" key="1">
    <source>
        <dbReference type="SAM" id="MobiDB-lite"/>
    </source>
</evidence>
<keyword evidence="3" id="KW-1185">Reference proteome</keyword>
<accession>V8CLB6</accession>
<dbReference type="Proteomes" id="UP000018688">
    <property type="component" value="Unassembled WGS sequence"/>
</dbReference>
<evidence type="ECO:0000313" key="3">
    <source>
        <dbReference type="Proteomes" id="UP000018688"/>
    </source>
</evidence>
<dbReference type="STRING" id="1357399.HMPREF2087_00811"/>
<dbReference type="RefSeq" id="WP_023929742.1">
    <property type="nucleotide sequence ID" value="NZ_KI669458.1"/>
</dbReference>
<name>V8CLB6_9HELI</name>
<gene>
    <name evidence="2" type="ORF">HMPREF2087_00811</name>
</gene>
<comment type="caution">
    <text evidence="2">The sequence shown here is derived from an EMBL/GenBank/DDBJ whole genome shotgun (WGS) entry which is preliminary data.</text>
</comment>
<dbReference type="AlphaFoldDB" id="V8CLB6"/>
<proteinExistence type="predicted"/>